<reference evidence="4 5" key="1">
    <citation type="submission" date="2024-06" db="EMBL/GenBank/DDBJ databases">
        <title>The Natural Products Discovery Center: Release of the First 8490 Sequenced Strains for Exploring Actinobacteria Biosynthetic Diversity.</title>
        <authorList>
            <person name="Kalkreuter E."/>
            <person name="Kautsar S.A."/>
            <person name="Yang D."/>
            <person name="Bader C.D."/>
            <person name="Teijaro C.N."/>
            <person name="Fluegel L."/>
            <person name="Davis C.M."/>
            <person name="Simpson J.R."/>
            <person name="Lauterbach L."/>
            <person name="Steele A.D."/>
            <person name="Gui C."/>
            <person name="Meng S."/>
            <person name="Li G."/>
            <person name="Viehrig K."/>
            <person name="Ye F."/>
            <person name="Su P."/>
            <person name="Kiefer A.F."/>
            <person name="Nichols A."/>
            <person name="Cepeda A.J."/>
            <person name="Yan W."/>
            <person name="Fan B."/>
            <person name="Jiang Y."/>
            <person name="Adhikari A."/>
            <person name="Zheng C.-J."/>
            <person name="Schuster L."/>
            <person name="Cowan T.M."/>
            <person name="Smanski M.J."/>
            <person name="Chevrette M.G."/>
            <person name="De Carvalho L.P.S."/>
            <person name="Shen B."/>
        </authorList>
    </citation>
    <scope>NUCLEOTIDE SEQUENCE [LARGE SCALE GENOMIC DNA]</scope>
    <source>
        <strain evidence="4 5">NPDC048946</strain>
    </source>
</reference>
<dbReference type="PANTHER" id="PTHR43877">
    <property type="entry name" value="AMINOALKYLPHOSPHONATE N-ACETYLTRANSFERASE-RELATED-RELATED"/>
    <property type="match status" value="1"/>
</dbReference>
<protein>
    <submittedName>
        <fullName evidence="4">GNAT family N-acetyltransferase</fullName>
    </submittedName>
</protein>
<gene>
    <name evidence="4" type="ORF">AB0C36_39325</name>
</gene>
<dbReference type="RefSeq" id="WP_358363690.1">
    <property type="nucleotide sequence ID" value="NZ_JBEZFP010000181.1"/>
</dbReference>
<evidence type="ECO:0000313" key="4">
    <source>
        <dbReference type="EMBL" id="MEU8139534.1"/>
    </source>
</evidence>
<keyword evidence="2" id="KW-0012">Acyltransferase</keyword>
<keyword evidence="5" id="KW-1185">Reference proteome</keyword>
<name>A0ABV3DXE5_9ACTN</name>
<keyword evidence="1" id="KW-0808">Transferase</keyword>
<sequence length="275" mass="29437">MTTTLRPAPPGTRAEVETGDWYAICANGRPIGRLHLAAGGRWGDGTGWIDHIEVLASRRRRGHGCVALLTAEEVLRRLGCGRVAVEVPEGNLPGLRLATSLGYVFDSRYLVARVRGGLGAERTPPEPPSGMTLAPMSASAHEDWREDAWRRYVALLTGLGWSRRAAESRACARLSGGETSAYELCDAAGARAGAVWLDPSPTVPGRAEVRAVEVYDAWHGQGHGRLLLRTAEHLAYTAGLGELGLELVGPVPAARHIAAALGYRTQARQLGKMIL</sequence>
<proteinExistence type="predicted"/>
<dbReference type="EMBL" id="JBEZFP010000181">
    <property type="protein sequence ID" value="MEU8139534.1"/>
    <property type="molecule type" value="Genomic_DNA"/>
</dbReference>
<dbReference type="InterPro" id="IPR000182">
    <property type="entry name" value="GNAT_dom"/>
</dbReference>
<dbReference type="Pfam" id="PF00583">
    <property type="entry name" value="Acetyltransf_1"/>
    <property type="match status" value="2"/>
</dbReference>
<dbReference type="Proteomes" id="UP001551482">
    <property type="component" value="Unassembled WGS sequence"/>
</dbReference>
<evidence type="ECO:0000256" key="2">
    <source>
        <dbReference type="ARBA" id="ARBA00023315"/>
    </source>
</evidence>
<feature type="domain" description="N-acetyltransferase" evidence="3">
    <location>
        <begin position="131"/>
        <end position="275"/>
    </location>
</feature>
<feature type="domain" description="N-acetyltransferase" evidence="3">
    <location>
        <begin position="1"/>
        <end position="125"/>
    </location>
</feature>
<dbReference type="Gene3D" id="3.40.630.30">
    <property type="match status" value="2"/>
</dbReference>
<comment type="caution">
    <text evidence="4">The sequence shown here is derived from an EMBL/GenBank/DDBJ whole genome shotgun (WGS) entry which is preliminary data.</text>
</comment>
<dbReference type="PROSITE" id="PS51186">
    <property type="entry name" value="GNAT"/>
    <property type="match status" value="2"/>
</dbReference>
<dbReference type="InterPro" id="IPR050832">
    <property type="entry name" value="Bact_Acetyltransf"/>
</dbReference>
<evidence type="ECO:0000259" key="3">
    <source>
        <dbReference type="PROSITE" id="PS51186"/>
    </source>
</evidence>
<accession>A0ABV3DXE5</accession>
<dbReference type="CDD" id="cd04301">
    <property type="entry name" value="NAT_SF"/>
    <property type="match status" value="2"/>
</dbReference>
<evidence type="ECO:0000313" key="5">
    <source>
        <dbReference type="Proteomes" id="UP001551482"/>
    </source>
</evidence>
<organism evidence="4 5">
    <name type="scientific">Streptodolium elevatio</name>
    <dbReference type="NCBI Taxonomy" id="3157996"/>
    <lineage>
        <taxon>Bacteria</taxon>
        <taxon>Bacillati</taxon>
        <taxon>Actinomycetota</taxon>
        <taxon>Actinomycetes</taxon>
        <taxon>Kitasatosporales</taxon>
        <taxon>Streptomycetaceae</taxon>
        <taxon>Streptodolium</taxon>
    </lineage>
</organism>
<dbReference type="InterPro" id="IPR016181">
    <property type="entry name" value="Acyl_CoA_acyltransferase"/>
</dbReference>
<evidence type="ECO:0000256" key="1">
    <source>
        <dbReference type="ARBA" id="ARBA00022679"/>
    </source>
</evidence>
<dbReference type="SUPFAM" id="SSF55729">
    <property type="entry name" value="Acyl-CoA N-acyltransferases (Nat)"/>
    <property type="match status" value="2"/>
</dbReference>